<dbReference type="Gene3D" id="1.10.10.2840">
    <property type="entry name" value="PucR C-terminal helix-turn-helix domain"/>
    <property type="match status" value="1"/>
</dbReference>
<dbReference type="SUPFAM" id="SSF111126">
    <property type="entry name" value="Ligand-binding domain in the NO signalling and Golgi transport"/>
    <property type="match status" value="1"/>
</dbReference>
<accession>M7NZ78</accession>
<dbReference type="InterPro" id="IPR010523">
    <property type="entry name" value="XylR_N"/>
</dbReference>
<dbReference type="OrthoDB" id="154713at2"/>
<dbReference type="eggNOG" id="COG3835">
    <property type="taxonomic scope" value="Bacteria"/>
</dbReference>
<name>M7NZ78_9BACL</name>
<evidence type="ECO:0000259" key="2">
    <source>
        <dbReference type="SMART" id="SM00989"/>
    </source>
</evidence>
<dbReference type="InterPro" id="IPR024096">
    <property type="entry name" value="NO_sig/Golgi_transp_ligand-bd"/>
</dbReference>
<dbReference type="EMBL" id="AOFT01000004">
    <property type="protein sequence ID" value="EMR06970.1"/>
    <property type="molecule type" value="Genomic_DNA"/>
</dbReference>
<dbReference type="Pfam" id="PF06505">
    <property type="entry name" value="XylR_N"/>
    <property type="match status" value="1"/>
</dbReference>
<sequence length="610" mass="69596">MIETGTVQPHAEKKLSTTSATFGMLRKELIENLGVKRAKAFLLRYGWNTGAENAREVLKNPGPIKEMLEKAGDLHLQSGQIRKLVSERSVKLDPEGNIEEIYAVGKWEGSFEVDEHLKHHGRSPQPVCHTLVGFSSGYVSTILGRPVYLKEVTCRGMGDAECTFEMKMEEDWKEHEMLEEIAMYKESRMIDELNYTYEQLLEQKNYIERVSSFHDNLTIKVADGATLDVILQTIYEALEVPVTLEDLNFYGTKVVGLGKDEHQLYQEDFRKAVLQTKSGKKRYASFTKTFSVKGKHHRRLAAPIIVQGQVIGYVSFIFPDEEADVSTERMFIQRAAGAIALCFLNEKSSFEALENMKGYFFQQLLLKQYDSPSDVIYRGYYMGVDLNEPFHIATLKCTSDSQDTEGIEFLDNVTQAVARFLEMQNYRILTTVHEGDILLLLPKTEEMKDKLKHILKHLRLHHQFVDFRFGLSSENTDVSTMEESVEESQIALRIGDGPIAAFEETSIVGSLINSKNMSAIRRLAKKELKPIFELKEQKRDELLKTLYIFLVNGGNLQQSTADLSLSMSGLMYRISRLEELLDKDLRNPISAYELLLMLDSLKILGDIKFE</sequence>
<dbReference type="InterPro" id="IPR004096">
    <property type="entry name" value="V4R"/>
</dbReference>
<dbReference type="SMART" id="SM00989">
    <property type="entry name" value="V4R"/>
    <property type="match status" value="1"/>
</dbReference>
<dbReference type="InterPro" id="IPR041522">
    <property type="entry name" value="CdaR_GGDEF"/>
</dbReference>
<dbReference type="Pfam" id="PF17853">
    <property type="entry name" value="GGDEF_2"/>
    <property type="match status" value="1"/>
</dbReference>
<dbReference type="PANTHER" id="PTHR33744">
    <property type="entry name" value="CARBOHYDRATE DIACID REGULATOR"/>
    <property type="match status" value="1"/>
</dbReference>
<evidence type="ECO:0000313" key="3">
    <source>
        <dbReference type="EMBL" id="EMR06970.1"/>
    </source>
</evidence>
<proteinExistence type="inferred from homology"/>
<dbReference type="Proteomes" id="UP000011919">
    <property type="component" value="Unassembled WGS sequence"/>
</dbReference>
<reference evidence="3 4" key="1">
    <citation type="journal article" date="2013" name="Genome Announc.">
        <title>Draft Genome Sequence of Bhargavaea cecembensis Strain DSE10T, Isolated from a Deep-Sea Sediment Sample Collected at a Depth of 5,904 m from the Chagos-Laccadive Ridge System in the Indian Ocean.</title>
        <authorList>
            <person name="Shivaji S."/>
            <person name="Ara S."/>
            <person name="Begum Z."/>
            <person name="Ruth M."/>
            <person name="Singh A."/>
            <person name="Kumar Pinnaka A."/>
        </authorList>
    </citation>
    <scope>NUCLEOTIDE SEQUENCE [LARGE SCALE GENOMIC DNA]</scope>
    <source>
        <strain evidence="3 4">DSE10</strain>
    </source>
</reference>
<feature type="domain" description="4-vinyl reductase 4VR" evidence="2">
    <location>
        <begin position="106"/>
        <end position="168"/>
    </location>
</feature>
<dbReference type="InterPro" id="IPR042070">
    <property type="entry name" value="PucR_C-HTH_sf"/>
</dbReference>
<evidence type="ECO:0000256" key="1">
    <source>
        <dbReference type="ARBA" id="ARBA00006754"/>
    </source>
</evidence>
<dbReference type="PANTHER" id="PTHR33744:SF1">
    <property type="entry name" value="DNA-BINDING TRANSCRIPTIONAL ACTIVATOR ADER"/>
    <property type="match status" value="1"/>
</dbReference>
<keyword evidence="4" id="KW-1185">Reference proteome</keyword>
<evidence type="ECO:0000313" key="4">
    <source>
        <dbReference type="Proteomes" id="UP000011919"/>
    </source>
</evidence>
<comment type="similarity">
    <text evidence="1">Belongs to the CdaR family.</text>
</comment>
<organism evidence="3 4">
    <name type="scientific">Bhargavaea cecembensis DSE10</name>
    <dbReference type="NCBI Taxonomy" id="1235279"/>
    <lineage>
        <taxon>Bacteria</taxon>
        <taxon>Bacillati</taxon>
        <taxon>Bacillota</taxon>
        <taxon>Bacilli</taxon>
        <taxon>Bacillales</taxon>
        <taxon>Caryophanaceae</taxon>
        <taxon>Bhargavaea</taxon>
    </lineage>
</organism>
<dbReference type="InterPro" id="IPR051448">
    <property type="entry name" value="CdaR-like_regulators"/>
</dbReference>
<protein>
    <submittedName>
        <fullName evidence="3">Sugar diacid utilization regulator</fullName>
    </submittedName>
</protein>
<gene>
    <name evidence="3" type="ORF">C772_01106</name>
</gene>
<dbReference type="Gene3D" id="3.30.1380.20">
    <property type="entry name" value="Trafficking protein particle complex subunit 3"/>
    <property type="match status" value="1"/>
</dbReference>
<comment type="caution">
    <text evidence="3">The sequence shown here is derived from an EMBL/GenBank/DDBJ whole genome shotgun (WGS) entry which is preliminary data.</text>
</comment>
<dbReference type="RefSeq" id="WP_008298061.1">
    <property type="nucleotide sequence ID" value="NZ_AOFT01000004.1"/>
</dbReference>
<dbReference type="STRING" id="1235279.C772_01106"/>
<dbReference type="InterPro" id="IPR025736">
    <property type="entry name" value="PucR_C-HTH_dom"/>
</dbReference>
<dbReference type="Pfam" id="PF02830">
    <property type="entry name" value="V4R"/>
    <property type="match status" value="1"/>
</dbReference>
<dbReference type="eggNOG" id="COG1719">
    <property type="taxonomic scope" value="Bacteria"/>
</dbReference>
<dbReference type="AlphaFoldDB" id="M7NZ78"/>
<dbReference type="Pfam" id="PF13556">
    <property type="entry name" value="HTH_30"/>
    <property type="match status" value="1"/>
</dbReference>